<feature type="compositionally biased region" description="Polar residues" evidence="1">
    <location>
        <begin position="161"/>
        <end position="173"/>
    </location>
</feature>
<protein>
    <submittedName>
        <fullName evidence="2">Uncharacterized protein</fullName>
    </submittedName>
</protein>
<feature type="compositionally biased region" description="Basic and acidic residues" evidence="1">
    <location>
        <begin position="1"/>
        <end position="14"/>
    </location>
</feature>
<evidence type="ECO:0000313" key="2">
    <source>
        <dbReference type="Ensembl" id="ENSSPUP00000015635.1"/>
    </source>
</evidence>
<organism evidence="2 3">
    <name type="scientific">Sphenodon punctatus</name>
    <name type="common">Tuatara</name>
    <name type="synonym">Hatteria punctata</name>
    <dbReference type="NCBI Taxonomy" id="8508"/>
    <lineage>
        <taxon>Eukaryota</taxon>
        <taxon>Metazoa</taxon>
        <taxon>Chordata</taxon>
        <taxon>Craniata</taxon>
        <taxon>Vertebrata</taxon>
        <taxon>Euteleostomi</taxon>
        <taxon>Lepidosauria</taxon>
        <taxon>Sphenodontia</taxon>
        <taxon>Sphenodontidae</taxon>
        <taxon>Sphenodon</taxon>
    </lineage>
</organism>
<feature type="compositionally biased region" description="Basic and acidic residues" evidence="1">
    <location>
        <begin position="85"/>
        <end position="96"/>
    </location>
</feature>
<dbReference type="GeneTree" id="ENSGT00960000192150"/>
<reference evidence="2" key="2">
    <citation type="submission" date="2025-09" db="UniProtKB">
        <authorList>
            <consortium name="Ensembl"/>
        </authorList>
    </citation>
    <scope>IDENTIFICATION</scope>
</reference>
<evidence type="ECO:0000256" key="1">
    <source>
        <dbReference type="SAM" id="MobiDB-lite"/>
    </source>
</evidence>
<name>A0A8D0H4S8_SPHPU</name>
<dbReference type="AlphaFoldDB" id="A0A8D0H4S8"/>
<reference evidence="2" key="1">
    <citation type="submission" date="2025-08" db="UniProtKB">
        <authorList>
            <consortium name="Ensembl"/>
        </authorList>
    </citation>
    <scope>IDENTIFICATION</scope>
</reference>
<feature type="compositionally biased region" description="Polar residues" evidence="1">
    <location>
        <begin position="97"/>
        <end position="116"/>
    </location>
</feature>
<proteinExistence type="predicted"/>
<feature type="region of interest" description="Disordered" evidence="1">
    <location>
        <begin position="1"/>
        <end position="142"/>
    </location>
</feature>
<keyword evidence="3" id="KW-1185">Reference proteome</keyword>
<evidence type="ECO:0000313" key="3">
    <source>
        <dbReference type="Proteomes" id="UP000694392"/>
    </source>
</evidence>
<feature type="compositionally biased region" description="Acidic residues" evidence="1">
    <location>
        <begin position="45"/>
        <end position="57"/>
    </location>
</feature>
<accession>A0A8D0H4S8</accession>
<dbReference type="Ensembl" id="ENSSPUT00000016670.1">
    <property type="protein sequence ID" value="ENSSPUP00000015635.1"/>
    <property type="gene ID" value="ENSSPUG00000012084.1"/>
</dbReference>
<feature type="region of interest" description="Disordered" evidence="1">
    <location>
        <begin position="161"/>
        <end position="181"/>
    </location>
</feature>
<sequence length="181" mass="19811">MGQREIPEEIRETPIKPSGKGNKRKHDDVALEEQQSWAEVLQGELLEEDDDYDEDPTYEPTKSETDSEEFKSQNDTETDLEFEEKDGIRILREHPCSQENLSGDNPQAVASNSNGQEPPAAANCSDPLAEAADGGNGIPENPVATCGSNTLLQKAVASIVQQPRTDASSNGQDQWVELSDK</sequence>
<feature type="compositionally biased region" description="Basic and acidic residues" evidence="1">
    <location>
        <begin position="61"/>
        <end position="74"/>
    </location>
</feature>
<dbReference type="Proteomes" id="UP000694392">
    <property type="component" value="Unplaced"/>
</dbReference>